<dbReference type="AlphaFoldDB" id="A0A3F2RSR0"/>
<sequence>MKTTAMSHDRDEGDDENVENCKLEEEEIRVERVETDDERKRRGPTAFSVGSRVERELDGLWFAGTITDADPDSDAYEIEYDEDMNREGEVSASELRLLDPSRTREASAKTELTAQEREMLRKDSLLMQTPDYDPNKAPTVVVHHQGETNSATGYIINGLENNVAAGNGLRGIRETELKAQCALVALERVV</sequence>
<dbReference type="EMBL" id="MBDO02000106">
    <property type="protein sequence ID" value="RLN62977.1"/>
    <property type="molecule type" value="Genomic_DNA"/>
</dbReference>
<evidence type="ECO:0000313" key="3">
    <source>
        <dbReference type="Proteomes" id="UP000277300"/>
    </source>
</evidence>
<dbReference type="OrthoDB" id="58637at2759"/>
<gene>
    <name evidence="2" type="ORF">BBJ29_001667</name>
    <name evidence="1" type="ORF">BBP00_00004389</name>
</gene>
<proteinExistence type="predicted"/>
<protein>
    <recommendedName>
        <fullName evidence="5">Tudor domain-containing protein</fullName>
    </recommendedName>
</protein>
<dbReference type="EMBL" id="MBAD02000142">
    <property type="protein sequence ID" value="RLN71082.1"/>
    <property type="molecule type" value="Genomic_DNA"/>
</dbReference>
<organism evidence="1 3">
    <name type="scientific">Phytophthora kernoviae</name>
    <dbReference type="NCBI Taxonomy" id="325452"/>
    <lineage>
        <taxon>Eukaryota</taxon>
        <taxon>Sar</taxon>
        <taxon>Stramenopiles</taxon>
        <taxon>Oomycota</taxon>
        <taxon>Peronosporomycetes</taxon>
        <taxon>Peronosporales</taxon>
        <taxon>Peronosporaceae</taxon>
        <taxon>Phytophthora</taxon>
    </lineage>
</organism>
<dbReference type="Proteomes" id="UP000277300">
    <property type="component" value="Unassembled WGS sequence"/>
</dbReference>
<name>A0A3F2RSR0_9STRA</name>
<evidence type="ECO:0008006" key="5">
    <source>
        <dbReference type="Google" id="ProtNLM"/>
    </source>
</evidence>
<accession>A0A3F2RSR0</accession>
<dbReference type="Proteomes" id="UP000284657">
    <property type="component" value="Unassembled WGS sequence"/>
</dbReference>
<comment type="caution">
    <text evidence="1">The sequence shown here is derived from an EMBL/GenBank/DDBJ whole genome shotgun (WGS) entry which is preliminary data.</text>
</comment>
<evidence type="ECO:0000313" key="1">
    <source>
        <dbReference type="EMBL" id="RLN62977.1"/>
    </source>
</evidence>
<evidence type="ECO:0000313" key="2">
    <source>
        <dbReference type="EMBL" id="RLN71082.1"/>
    </source>
</evidence>
<dbReference type="Gene3D" id="2.30.30.140">
    <property type="match status" value="1"/>
</dbReference>
<reference evidence="3 4" key="1">
    <citation type="submission" date="2018-07" db="EMBL/GenBank/DDBJ databases">
        <title>Genome sequencing of oomycete isolates from Chile give support for New Zealand origin for Phytophthora kernoviae and make available the first Nothophytophthora sp. genome.</title>
        <authorList>
            <person name="Studholme D.J."/>
            <person name="Sanfuentes E."/>
            <person name="Panda P."/>
            <person name="Hill R."/>
            <person name="Sambles C."/>
            <person name="Grant M."/>
            <person name="Williams N.M."/>
            <person name="Mcdougal R.L."/>
        </authorList>
    </citation>
    <scope>NUCLEOTIDE SEQUENCE [LARGE SCALE GENOMIC DNA]</scope>
    <source>
        <strain evidence="1">Chile6</strain>
        <strain evidence="2">Chile7</strain>
    </source>
</reference>
<evidence type="ECO:0000313" key="4">
    <source>
        <dbReference type="Proteomes" id="UP000284657"/>
    </source>
</evidence>